<feature type="transmembrane region" description="Helical" evidence="6">
    <location>
        <begin position="345"/>
        <end position="367"/>
    </location>
</feature>
<feature type="transmembrane region" description="Helical" evidence="6">
    <location>
        <begin position="379"/>
        <end position="402"/>
    </location>
</feature>
<feature type="transmembrane region" description="Helical" evidence="6">
    <location>
        <begin position="437"/>
        <end position="460"/>
    </location>
</feature>
<feature type="transmembrane region" description="Helical" evidence="6">
    <location>
        <begin position="89"/>
        <end position="111"/>
    </location>
</feature>
<evidence type="ECO:0000313" key="7">
    <source>
        <dbReference type="EMBL" id="MBM6662420.1"/>
    </source>
</evidence>
<evidence type="ECO:0000313" key="8">
    <source>
        <dbReference type="Proteomes" id="UP000764045"/>
    </source>
</evidence>
<dbReference type="GO" id="GO:0005886">
    <property type="term" value="C:plasma membrane"/>
    <property type="evidence" value="ECO:0007669"/>
    <property type="project" value="UniProtKB-SubCell"/>
</dbReference>
<name>A0A938WPR6_9BACT</name>
<dbReference type="InterPro" id="IPR050833">
    <property type="entry name" value="Poly_Biosynth_Transport"/>
</dbReference>
<dbReference type="PANTHER" id="PTHR30250">
    <property type="entry name" value="PST FAMILY PREDICTED COLANIC ACID TRANSPORTER"/>
    <property type="match status" value="1"/>
</dbReference>
<reference evidence="7 8" key="1">
    <citation type="journal article" date="2021" name="Sci. Rep.">
        <title>The distribution of antibiotic resistance genes in chicken gut microbiota commensals.</title>
        <authorList>
            <person name="Juricova H."/>
            <person name="Matiasovicova J."/>
            <person name="Kubasova T."/>
            <person name="Cejkova D."/>
            <person name="Rychlik I."/>
        </authorList>
    </citation>
    <scope>NUCLEOTIDE SEQUENCE [LARGE SCALE GENOMIC DNA]</scope>
    <source>
        <strain evidence="7 8">An819</strain>
    </source>
</reference>
<keyword evidence="2" id="KW-1003">Cell membrane</keyword>
<gene>
    <name evidence="7" type="ORF">H6B30_11775</name>
</gene>
<feature type="transmembrane region" description="Helical" evidence="6">
    <location>
        <begin position="408"/>
        <end position="425"/>
    </location>
</feature>
<evidence type="ECO:0000256" key="5">
    <source>
        <dbReference type="ARBA" id="ARBA00023136"/>
    </source>
</evidence>
<evidence type="ECO:0000256" key="1">
    <source>
        <dbReference type="ARBA" id="ARBA00004651"/>
    </source>
</evidence>
<keyword evidence="5 6" id="KW-0472">Membrane</keyword>
<dbReference type="Proteomes" id="UP000764045">
    <property type="component" value="Unassembled WGS sequence"/>
</dbReference>
<feature type="transmembrane region" description="Helical" evidence="6">
    <location>
        <begin position="161"/>
        <end position="183"/>
    </location>
</feature>
<dbReference type="RefSeq" id="WP_205110807.1">
    <property type="nucleotide sequence ID" value="NZ_JACJJL010000021.1"/>
</dbReference>
<keyword evidence="3 6" id="KW-0812">Transmembrane</keyword>
<comment type="caution">
    <text evidence="7">The sequence shown here is derived from an EMBL/GenBank/DDBJ whole genome shotgun (WGS) entry which is preliminary data.</text>
</comment>
<feature type="transmembrane region" description="Helical" evidence="6">
    <location>
        <begin position="16"/>
        <end position="33"/>
    </location>
</feature>
<evidence type="ECO:0000256" key="2">
    <source>
        <dbReference type="ARBA" id="ARBA00022475"/>
    </source>
</evidence>
<sequence length="510" mass="57099">MSNYNNNNKRLAKNTLYLYLRMILTMAVSLYTSRVVLDVLGVSDYGIYNVTGGIIVLLTYVNTILSGGTSRFLTIALGKGDIIELKRTFATTVTLSAVSAGIILLLGETVGLRFVNSYLNIDPVRMEAANWVYQFALFSTILTITQTPFSASIISHERMNVYAYMSIFDAVMKLLIVYLLLLFDFDKLKLYAMLMFMVNFLNVLIYRWYCIRKFDECSMKFGFDKNLFKNMLSYSSWNMVGALSTLLIDQGINILINVFYGTVVNAARGVAMQVNNIVRQMYSSFQTPCRPQVMKYYAAGEIKEMQALICNNSKYCSYLLLCVIIPLTINIDGLLEIWLVEVPEYTVAFVRFIFAVSFVNAMTDPVAMGIQATGNVKRLNVIIASINALVVGAAYLLFYLGFSPISCYIPVLISCIINMAIHLYLLHNIVSFDVHIFISKVIIPVAKFTVICLIAPVVLYLVIPHNAIGCICSTILAGCSVALIIFVFALPKHLKTMIVEKIIKLAKHGN</sequence>
<keyword evidence="4 6" id="KW-1133">Transmembrane helix</keyword>
<dbReference type="PANTHER" id="PTHR30250:SF26">
    <property type="entry name" value="PSMA PROTEIN"/>
    <property type="match status" value="1"/>
</dbReference>
<evidence type="ECO:0000256" key="6">
    <source>
        <dbReference type="SAM" id="Phobius"/>
    </source>
</evidence>
<feature type="transmembrane region" description="Helical" evidence="6">
    <location>
        <begin position="466"/>
        <end position="490"/>
    </location>
</feature>
<accession>A0A938WPR6</accession>
<dbReference type="EMBL" id="JACJJL010000021">
    <property type="protein sequence ID" value="MBM6662420.1"/>
    <property type="molecule type" value="Genomic_DNA"/>
</dbReference>
<evidence type="ECO:0000256" key="3">
    <source>
        <dbReference type="ARBA" id="ARBA00022692"/>
    </source>
</evidence>
<feature type="transmembrane region" description="Helical" evidence="6">
    <location>
        <begin position="315"/>
        <end position="339"/>
    </location>
</feature>
<protein>
    <submittedName>
        <fullName evidence="7">Uncharacterized protein</fullName>
    </submittedName>
</protein>
<proteinExistence type="predicted"/>
<organism evidence="7 8">
    <name type="scientific">Marseilla massiliensis</name>
    <dbReference type="NCBI Taxonomy" id="1841864"/>
    <lineage>
        <taxon>Bacteria</taxon>
        <taxon>Pseudomonadati</taxon>
        <taxon>Bacteroidota</taxon>
        <taxon>Bacteroidia</taxon>
        <taxon>Bacteroidales</taxon>
        <taxon>Prevotellaceae</taxon>
        <taxon>Marseilla</taxon>
    </lineage>
</organism>
<feature type="transmembrane region" description="Helical" evidence="6">
    <location>
        <begin position="189"/>
        <end position="210"/>
    </location>
</feature>
<feature type="transmembrane region" description="Helical" evidence="6">
    <location>
        <begin position="131"/>
        <end position="149"/>
    </location>
</feature>
<dbReference type="AlphaFoldDB" id="A0A938WPR6"/>
<feature type="transmembrane region" description="Helical" evidence="6">
    <location>
        <begin position="45"/>
        <end position="68"/>
    </location>
</feature>
<keyword evidence="8" id="KW-1185">Reference proteome</keyword>
<evidence type="ECO:0000256" key="4">
    <source>
        <dbReference type="ARBA" id="ARBA00022989"/>
    </source>
</evidence>
<comment type="subcellular location">
    <subcellularLocation>
        <location evidence="1">Cell membrane</location>
        <topology evidence="1">Multi-pass membrane protein</topology>
    </subcellularLocation>
</comment>